<comment type="similarity">
    <text evidence="1 5">Belongs to the D-isomer specific 2-hydroxyacid dehydrogenase family.</text>
</comment>
<dbReference type="Pfam" id="PF00389">
    <property type="entry name" value="2-Hacid_dh"/>
    <property type="match status" value="1"/>
</dbReference>
<dbReference type="PROSITE" id="PS00671">
    <property type="entry name" value="D_2_HYDROXYACID_DH_3"/>
    <property type="match status" value="1"/>
</dbReference>
<keyword evidence="2" id="KW-0028">Amino-acid biosynthesis</keyword>
<keyword evidence="4" id="KW-0520">NAD</keyword>
<feature type="domain" description="D-isomer specific 2-hydroxyacid dehydrogenase catalytic" evidence="6">
    <location>
        <begin position="29"/>
        <end position="316"/>
    </location>
</feature>
<dbReference type="Gene3D" id="3.40.50.720">
    <property type="entry name" value="NAD(P)-binding Rossmann-like Domain"/>
    <property type="match status" value="2"/>
</dbReference>
<protein>
    <submittedName>
        <fullName evidence="8">D-isomer specific 2-hydroxyacid dehydrogenase, NAD binding subunit</fullName>
    </submittedName>
</protein>
<dbReference type="GO" id="GO:0016616">
    <property type="term" value="F:oxidoreductase activity, acting on the CH-OH group of donors, NAD or NADP as acceptor"/>
    <property type="evidence" value="ECO:0007669"/>
    <property type="project" value="InterPro"/>
</dbReference>
<dbReference type="InterPro" id="IPR036291">
    <property type="entry name" value="NAD(P)-bd_dom_sf"/>
</dbReference>
<dbReference type="InterPro" id="IPR050857">
    <property type="entry name" value="D-2-hydroxyacid_DH"/>
</dbReference>
<dbReference type="PROSITE" id="PS00065">
    <property type="entry name" value="D_2_HYDROXYACID_DH_1"/>
    <property type="match status" value="1"/>
</dbReference>
<dbReference type="InterPro" id="IPR029752">
    <property type="entry name" value="D-isomer_DH_CS1"/>
</dbReference>
<evidence type="ECO:0000256" key="4">
    <source>
        <dbReference type="ARBA" id="ARBA00023027"/>
    </source>
</evidence>
<dbReference type="PANTHER" id="PTHR42789">
    <property type="entry name" value="D-ISOMER SPECIFIC 2-HYDROXYACID DEHYDROGENASE FAMILY PROTEIN (AFU_ORTHOLOGUE AFUA_6G10090)"/>
    <property type="match status" value="1"/>
</dbReference>
<evidence type="ECO:0000256" key="1">
    <source>
        <dbReference type="ARBA" id="ARBA00005854"/>
    </source>
</evidence>
<dbReference type="SUPFAM" id="SSF52283">
    <property type="entry name" value="Formate/glycerate dehydrogenase catalytic domain-like"/>
    <property type="match status" value="1"/>
</dbReference>
<reference evidence="8" key="1">
    <citation type="submission" date="2016-04" db="EMBL/GenBank/DDBJ databases">
        <authorList>
            <person name="Evans L.H."/>
            <person name="Alamgir A."/>
            <person name="Owens N."/>
            <person name="Weber N.D."/>
            <person name="Virtaneva K."/>
            <person name="Barbian K."/>
            <person name="Babar A."/>
            <person name="Rosenke K."/>
        </authorList>
    </citation>
    <scope>NUCLEOTIDE SEQUENCE</scope>
    <source>
        <strain evidence="8">86</strain>
    </source>
</reference>
<organism evidence="8">
    <name type="scientific">uncultured delta proteobacterium</name>
    <dbReference type="NCBI Taxonomy" id="34034"/>
    <lineage>
        <taxon>Bacteria</taxon>
        <taxon>Deltaproteobacteria</taxon>
        <taxon>environmental samples</taxon>
    </lineage>
</organism>
<dbReference type="CDD" id="cd12172">
    <property type="entry name" value="PGDH_like_2"/>
    <property type="match status" value="1"/>
</dbReference>
<sequence length="321" mass="33997">MSCVIATTSPVFGTVGKVPQFIADRGWELIRCIDKSRPDGGLAEHLGRVDFLVAGLLPVKAGQLDAAPNLKAVLKHGVGVDNIDIAAATGRKIPVLNAPGGNTNAVVELTIGDMIVLARHLPKACADIRNQNWERQVGSEIAGKTLGIVGFGNIGKSLALAASALGMRILATDLYPDYIFAEEHGVTLADMENVLRKADYVTLHIHGGKDNVNCIGETQLAMMKPTAFLINNARGDVVDLDALDRALKNNALAGAAIDAFPVEPPDFSHPIFANPKALLTPHAGGDTAESSERVGMMNVTDIETLLKGGRAPRILNPEIYH</sequence>
<dbReference type="Pfam" id="PF02826">
    <property type="entry name" value="2-Hacid_dh_C"/>
    <property type="match status" value="1"/>
</dbReference>
<feature type="domain" description="D-isomer specific 2-hydroxyacid dehydrogenase NAD-binding" evidence="7">
    <location>
        <begin position="112"/>
        <end position="284"/>
    </location>
</feature>
<keyword evidence="3 5" id="KW-0560">Oxidoreductase</keyword>
<dbReference type="EMBL" id="FLUQ01000002">
    <property type="protein sequence ID" value="SBW05886.1"/>
    <property type="molecule type" value="Genomic_DNA"/>
</dbReference>
<evidence type="ECO:0000259" key="6">
    <source>
        <dbReference type="Pfam" id="PF00389"/>
    </source>
</evidence>
<dbReference type="SUPFAM" id="SSF51735">
    <property type="entry name" value="NAD(P)-binding Rossmann-fold domains"/>
    <property type="match status" value="1"/>
</dbReference>
<evidence type="ECO:0000259" key="7">
    <source>
        <dbReference type="Pfam" id="PF02826"/>
    </source>
</evidence>
<dbReference type="GO" id="GO:0051287">
    <property type="term" value="F:NAD binding"/>
    <property type="evidence" value="ECO:0007669"/>
    <property type="project" value="InterPro"/>
</dbReference>
<evidence type="ECO:0000256" key="2">
    <source>
        <dbReference type="ARBA" id="ARBA00022605"/>
    </source>
</evidence>
<proteinExistence type="inferred from homology"/>
<evidence type="ECO:0000313" key="8">
    <source>
        <dbReference type="EMBL" id="SBW05886.1"/>
    </source>
</evidence>
<accession>A0A212K2K5</accession>
<name>A0A212K2K5_9DELT</name>
<dbReference type="AlphaFoldDB" id="A0A212K2K5"/>
<dbReference type="PANTHER" id="PTHR42789:SF1">
    <property type="entry name" value="D-ISOMER SPECIFIC 2-HYDROXYACID DEHYDROGENASE FAMILY PROTEIN (AFU_ORTHOLOGUE AFUA_6G10090)"/>
    <property type="match status" value="1"/>
</dbReference>
<dbReference type="InterPro" id="IPR029753">
    <property type="entry name" value="D-isomer_DH_CS"/>
</dbReference>
<gene>
    <name evidence="8" type="ORF">KL86DPRO_20566</name>
</gene>
<evidence type="ECO:0000256" key="3">
    <source>
        <dbReference type="ARBA" id="ARBA00023002"/>
    </source>
</evidence>
<dbReference type="GO" id="GO:0008652">
    <property type="term" value="P:amino acid biosynthetic process"/>
    <property type="evidence" value="ECO:0007669"/>
    <property type="project" value="UniProtKB-KW"/>
</dbReference>
<evidence type="ECO:0000256" key="5">
    <source>
        <dbReference type="RuleBase" id="RU003719"/>
    </source>
</evidence>
<dbReference type="InterPro" id="IPR006139">
    <property type="entry name" value="D-isomer_2_OHA_DH_cat_dom"/>
</dbReference>
<dbReference type="InterPro" id="IPR006140">
    <property type="entry name" value="D-isomer_DH_NAD-bd"/>
</dbReference>